<comment type="caution">
    <text evidence="2">The sequence shown here is derived from an EMBL/GenBank/DDBJ whole genome shotgun (WGS) entry which is preliminary data.</text>
</comment>
<evidence type="ECO:0000259" key="1">
    <source>
        <dbReference type="PROSITE" id="PS50995"/>
    </source>
</evidence>
<gene>
    <name evidence="2" type="ORF">EV383_2718</name>
</gene>
<dbReference type="PRINTS" id="PR00598">
    <property type="entry name" value="HTHMARR"/>
</dbReference>
<dbReference type="InterPro" id="IPR036388">
    <property type="entry name" value="WH-like_DNA-bd_sf"/>
</dbReference>
<dbReference type="PANTHER" id="PTHR33164">
    <property type="entry name" value="TRANSCRIPTIONAL REGULATOR, MARR FAMILY"/>
    <property type="match status" value="1"/>
</dbReference>
<dbReference type="RefSeq" id="WP_165438337.1">
    <property type="nucleotide sequence ID" value="NZ_SHKL01000001.1"/>
</dbReference>
<dbReference type="InterPro" id="IPR000835">
    <property type="entry name" value="HTH_MarR-typ"/>
</dbReference>
<dbReference type="AlphaFoldDB" id="A0A4Q7UZV5"/>
<proteinExistence type="predicted"/>
<feature type="domain" description="HTH marR-type" evidence="1">
    <location>
        <begin position="1"/>
        <end position="143"/>
    </location>
</feature>
<dbReference type="Proteomes" id="UP000291591">
    <property type="component" value="Unassembled WGS sequence"/>
</dbReference>
<dbReference type="EMBL" id="SHKL01000001">
    <property type="protein sequence ID" value="RZT85833.1"/>
    <property type="molecule type" value="Genomic_DNA"/>
</dbReference>
<dbReference type="InterPro" id="IPR036390">
    <property type="entry name" value="WH_DNA-bd_sf"/>
</dbReference>
<dbReference type="InterPro" id="IPR039422">
    <property type="entry name" value="MarR/SlyA-like"/>
</dbReference>
<keyword evidence="3" id="KW-1185">Reference proteome</keyword>
<dbReference type="PROSITE" id="PS50995">
    <property type="entry name" value="HTH_MARR_2"/>
    <property type="match status" value="1"/>
</dbReference>
<dbReference type="SMART" id="SM00347">
    <property type="entry name" value="HTH_MARR"/>
    <property type="match status" value="1"/>
</dbReference>
<reference evidence="2 3" key="1">
    <citation type="submission" date="2019-02" db="EMBL/GenBank/DDBJ databases">
        <title>Sequencing the genomes of 1000 actinobacteria strains.</title>
        <authorList>
            <person name="Klenk H.-P."/>
        </authorList>
    </citation>
    <scope>NUCLEOTIDE SEQUENCE [LARGE SCALE GENOMIC DNA]</scope>
    <source>
        <strain evidence="2 3">DSM 45779</strain>
    </source>
</reference>
<dbReference type="CDD" id="cd00090">
    <property type="entry name" value="HTH_ARSR"/>
    <property type="match status" value="1"/>
</dbReference>
<dbReference type="GO" id="GO:0003700">
    <property type="term" value="F:DNA-binding transcription factor activity"/>
    <property type="evidence" value="ECO:0007669"/>
    <property type="project" value="InterPro"/>
</dbReference>
<dbReference type="Gene3D" id="1.10.10.10">
    <property type="entry name" value="Winged helix-like DNA-binding domain superfamily/Winged helix DNA-binding domain"/>
    <property type="match status" value="1"/>
</dbReference>
<organism evidence="2 3">
    <name type="scientific">Pseudonocardia sediminis</name>
    <dbReference type="NCBI Taxonomy" id="1397368"/>
    <lineage>
        <taxon>Bacteria</taxon>
        <taxon>Bacillati</taxon>
        <taxon>Actinomycetota</taxon>
        <taxon>Actinomycetes</taxon>
        <taxon>Pseudonocardiales</taxon>
        <taxon>Pseudonocardiaceae</taxon>
        <taxon>Pseudonocardia</taxon>
    </lineage>
</organism>
<dbReference type="SUPFAM" id="SSF46785">
    <property type="entry name" value="Winged helix' DNA-binding domain"/>
    <property type="match status" value="1"/>
</dbReference>
<protein>
    <submittedName>
        <fullName evidence="2">MarR family transcriptional regulator</fullName>
    </submittedName>
</protein>
<accession>A0A4Q7UZV5</accession>
<evidence type="ECO:0000313" key="3">
    <source>
        <dbReference type="Proteomes" id="UP000291591"/>
    </source>
</evidence>
<evidence type="ECO:0000313" key="2">
    <source>
        <dbReference type="EMBL" id="RZT85833.1"/>
    </source>
</evidence>
<sequence>MTNRTDESPAAAAVADIVRWGNRGDVRAAMVGEAGRDLSANDIALLRSIVVSGPVRVSDLAELHGVDKSTVTPQVQRLERRGLVERGPDAGDRRAVRLSATTAGTHTWEEINRAGQAVYEHVLASWTEQERATFESLIDRFARELITGTSDWIRDRASG</sequence>
<dbReference type="InterPro" id="IPR011991">
    <property type="entry name" value="ArsR-like_HTH"/>
</dbReference>
<dbReference type="PANTHER" id="PTHR33164:SF57">
    <property type="entry name" value="MARR-FAMILY TRANSCRIPTIONAL REGULATOR"/>
    <property type="match status" value="1"/>
</dbReference>
<dbReference type="Pfam" id="PF01047">
    <property type="entry name" value="MarR"/>
    <property type="match status" value="1"/>
</dbReference>
<dbReference type="GO" id="GO:0006950">
    <property type="term" value="P:response to stress"/>
    <property type="evidence" value="ECO:0007669"/>
    <property type="project" value="TreeGrafter"/>
</dbReference>
<name>A0A4Q7UZV5_PSEST</name>